<dbReference type="OrthoDB" id="3234283at2759"/>
<evidence type="ECO:0000313" key="3">
    <source>
        <dbReference type="Proteomes" id="UP000757232"/>
    </source>
</evidence>
<feature type="compositionally biased region" description="Basic residues" evidence="1">
    <location>
        <begin position="256"/>
        <end position="276"/>
    </location>
</feature>
<name>A0A9Q5HXG3_SANBA</name>
<comment type="caution">
    <text evidence="2">The sequence shown here is derived from an EMBL/GenBank/DDBJ whole genome shotgun (WGS) entry which is preliminary data.</text>
</comment>
<reference evidence="2" key="1">
    <citation type="submission" date="2016-06" db="EMBL/GenBank/DDBJ databases">
        <title>Draft Genome sequence of the fungus Inonotus baumii.</title>
        <authorList>
            <person name="Zhu H."/>
            <person name="Lin W."/>
        </authorList>
    </citation>
    <scope>NUCLEOTIDE SEQUENCE</scope>
    <source>
        <strain evidence="2">821</strain>
    </source>
</reference>
<keyword evidence="3" id="KW-1185">Reference proteome</keyword>
<feature type="region of interest" description="Disordered" evidence="1">
    <location>
        <begin position="1"/>
        <end position="360"/>
    </location>
</feature>
<feature type="compositionally biased region" description="Basic and acidic residues" evidence="1">
    <location>
        <begin position="350"/>
        <end position="360"/>
    </location>
</feature>
<dbReference type="EMBL" id="LNZH02000188">
    <property type="protein sequence ID" value="OCB87807.1"/>
    <property type="molecule type" value="Genomic_DNA"/>
</dbReference>
<feature type="compositionally biased region" description="Polar residues" evidence="1">
    <location>
        <begin position="196"/>
        <end position="211"/>
    </location>
</feature>
<dbReference type="Proteomes" id="UP000757232">
    <property type="component" value="Unassembled WGS sequence"/>
</dbReference>
<protein>
    <submittedName>
        <fullName evidence="2">Uncharacterized protein</fullName>
    </submittedName>
</protein>
<proteinExistence type="predicted"/>
<accession>A0A9Q5HXG3</accession>
<feature type="compositionally biased region" description="Basic and acidic residues" evidence="1">
    <location>
        <begin position="116"/>
        <end position="146"/>
    </location>
</feature>
<sequence length="360" mass="39931">MPPRPRPRPRPRHRGAAQTQENVENENQGGLGINNKDPGSSLDLGVVDVLRTSTPIRLPPPSRRGRERKPIQRAIVPSTLPPSSPPFAASPLQERLVQDSVEPTEVEDDPFGFFATERRLKQKRDAEQIAKEKREPVLARESDDNGRTPPQPLEDFEPEFELDLSTFVSGTCTPPGHTPDPRAATPRHHHPRQKKFPSTPTSQEEPFSIPQTPSPMKRVSMGPASIPRRPFADVAHLDNSPVKKSNDDITTMTKAAKGKGKKRGGKGGGGRARKKHKTDETFAEEELKGMTEELKELLPSRPKRKAAQRKSVVPVARAAKKSKTKDAKPRSAVRRAKAEEDEGESFVLSGDEREVRVEYS</sequence>
<feature type="compositionally biased region" description="Polar residues" evidence="1">
    <location>
        <begin position="17"/>
        <end position="28"/>
    </location>
</feature>
<feature type="compositionally biased region" description="Basic residues" evidence="1">
    <location>
        <begin position="185"/>
        <end position="195"/>
    </location>
</feature>
<feature type="compositionally biased region" description="Basic residues" evidence="1">
    <location>
        <begin position="1"/>
        <end position="15"/>
    </location>
</feature>
<organism evidence="2 3">
    <name type="scientific">Sanghuangporus baumii</name>
    <name type="common">Phellinus baumii</name>
    <dbReference type="NCBI Taxonomy" id="108892"/>
    <lineage>
        <taxon>Eukaryota</taxon>
        <taxon>Fungi</taxon>
        <taxon>Dikarya</taxon>
        <taxon>Basidiomycota</taxon>
        <taxon>Agaricomycotina</taxon>
        <taxon>Agaricomycetes</taxon>
        <taxon>Hymenochaetales</taxon>
        <taxon>Hymenochaetaceae</taxon>
        <taxon>Sanghuangporus</taxon>
    </lineage>
</organism>
<feature type="compositionally biased region" description="Basic and acidic residues" evidence="1">
    <location>
        <begin position="277"/>
        <end position="298"/>
    </location>
</feature>
<dbReference type="AlphaFoldDB" id="A0A9Q5HXG3"/>
<evidence type="ECO:0000313" key="2">
    <source>
        <dbReference type="EMBL" id="OCB87807.1"/>
    </source>
</evidence>
<gene>
    <name evidence="2" type="ORF">A7U60_g5131</name>
</gene>
<evidence type="ECO:0000256" key="1">
    <source>
        <dbReference type="SAM" id="MobiDB-lite"/>
    </source>
</evidence>